<keyword evidence="1" id="KW-0812">Transmembrane</keyword>
<proteinExistence type="predicted"/>
<feature type="transmembrane region" description="Helical" evidence="1">
    <location>
        <begin position="20"/>
        <end position="39"/>
    </location>
</feature>
<evidence type="ECO:0000313" key="2">
    <source>
        <dbReference type="EMBL" id="BAM01053.1"/>
    </source>
</evidence>
<reference evidence="2 3" key="1">
    <citation type="submission" date="2012-02" db="EMBL/GenBank/DDBJ databases">
        <title>Complete genome sequence of Caldilinea aerophila DSM 14535 (= NBRC 102666).</title>
        <authorList>
            <person name="Oguchi A."/>
            <person name="Hosoyama A."/>
            <person name="Sekine M."/>
            <person name="Fukai R."/>
            <person name="Kato Y."/>
            <person name="Nakamura S."/>
            <person name="Hanada S."/>
            <person name="Yamazaki S."/>
            <person name="Fujita N."/>
        </authorList>
    </citation>
    <scope>NUCLEOTIDE SEQUENCE [LARGE SCALE GENOMIC DNA]</scope>
    <source>
        <strain evidence="3">DSM 14535 / JCM 11387 / NBRC 104270 / STL-6-O1</strain>
    </source>
</reference>
<sequence length="160" mass="18414">MSSNLTPSAQSEYASRREALWANVVSPAGYVLAVSYPILAISTGARAIYQLFFRTDIDYYLPVYLSAFAALCYLTATIGFAYRRRWTWWLSVTALGVESFMTLVVGTWSFIDPDFIGRTVWRHFGEDYGYFPLFQPLLGLVWLFWPLTMEAYGIRRKRNA</sequence>
<keyword evidence="1" id="KW-0472">Membrane</keyword>
<evidence type="ECO:0000313" key="3">
    <source>
        <dbReference type="Proteomes" id="UP000007880"/>
    </source>
</evidence>
<organism evidence="2 3">
    <name type="scientific">Caldilinea aerophila (strain DSM 14535 / JCM 11387 / NBRC 104270 / STL-6-O1)</name>
    <dbReference type="NCBI Taxonomy" id="926550"/>
    <lineage>
        <taxon>Bacteria</taxon>
        <taxon>Bacillati</taxon>
        <taxon>Chloroflexota</taxon>
        <taxon>Caldilineae</taxon>
        <taxon>Caldilineales</taxon>
        <taxon>Caldilineaceae</taxon>
        <taxon>Caldilinea</taxon>
    </lineage>
</organism>
<dbReference type="Proteomes" id="UP000007880">
    <property type="component" value="Chromosome"/>
</dbReference>
<dbReference type="KEGG" id="cap:CLDAP_30130"/>
<feature type="transmembrane region" description="Helical" evidence="1">
    <location>
        <begin position="59"/>
        <end position="81"/>
    </location>
</feature>
<feature type="transmembrane region" description="Helical" evidence="1">
    <location>
        <begin position="88"/>
        <end position="110"/>
    </location>
</feature>
<dbReference type="HOGENOM" id="CLU_122776_1_0_0"/>
<keyword evidence="1" id="KW-1133">Transmembrane helix</keyword>
<dbReference type="EMBL" id="AP012337">
    <property type="protein sequence ID" value="BAM01053.1"/>
    <property type="molecule type" value="Genomic_DNA"/>
</dbReference>
<protein>
    <submittedName>
        <fullName evidence="2">Uncharacterized protein</fullName>
    </submittedName>
</protein>
<dbReference type="STRING" id="926550.CLDAP_30130"/>
<dbReference type="RefSeq" id="WP_014434279.1">
    <property type="nucleotide sequence ID" value="NC_017079.1"/>
</dbReference>
<feature type="transmembrane region" description="Helical" evidence="1">
    <location>
        <begin position="130"/>
        <end position="148"/>
    </location>
</feature>
<dbReference type="OrthoDB" id="158916at2"/>
<accession>I0I715</accession>
<evidence type="ECO:0000256" key="1">
    <source>
        <dbReference type="SAM" id="Phobius"/>
    </source>
</evidence>
<dbReference type="eggNOG" id="ENOG50336E6">
    <property type="taxonomic scope" value="Bacteria"/>
</dbReference>
<keyword evidence="3" id="KW-1185">Reference proteome</keyword>
<gene>
    <name evidence="2" type="ordered locus">CLDAP_30130</name>
</gene>
<dbReference type="AlphaFoldDB" id="I0I715"/>
<name>I0I715_CALAS</name>